<dbReference type="Pfam" id="PF00990">
    <property type="entry name" value="GGDEF"/>
    <property type="match status" value="1"/>
</dbReference>
<proteinExistence type="predicted"/>
<comment type="caution">
    <text evidence="5">The sequence shown here is derived from an EMBL/GenBank/DDBJ whole genome shotgun (WGS) entry which is preliminary data.</text>
</comment>
<comment type="catalytic activity">
    <reaction evidence="2">
        <text>2 GTP = 3',3'-c-di-GMP + 2 diphosphate</text>
        <dbReference type="Rhea" id="RHEA:24898"/>
        <dbReference type="ChEBI" id="CHEBI:33019"/>
        <dbReference type="ChEBI" id="CHEBI:37565"/>
        <dbReference type="ChEBI" id="CHEBI:58805"/>
        <dbReference type="EC" id="2.7.7.65"/>
    </reaction>
</comment>
<dbReference type="EMBL" id="JAEMNX010000011">
    <property type="protein sequence ID" value="MBJ7538199.1"/>
    <property type="molecule type" value="Genomic_DNA"/>
</dbReference>
<dbReference type="InterPro" id="IPR000160">
    <property type="entry name" value="GGDEF_dom"/>
</dbReference>
<evidence type="ECO:0000256" key="2">
    <source>
        <dbReference type="ARBA" id="ARBA00034247"/>
    </source>
</evidence>
<dbReference type="InterPro" id="IPR050469">
    <property type="entry name" value="Diguanylate_Cyclase"/>
</dbReference>
<protein>
    <recommendedName>
        <fullName evidence="1">diguanylate cyclase</fullName>
        <ecNumber evidence="1">2.7.7.65</ecNumber>
    </recommendedName>
</protein>
<dbReference type="CDD" id="cd01949">
    <property type="entry name" value="GGDEF"/>
    <property type="match status" value="1"/>
</dbReference>
<dbReference type="PROSITE" id="PS50887">
    <property type="entry name" value="GGDEF"/>
    <property type="match status" value="1"/>
</dbReference>
<dbReference type="EC" id="2.7.7.65" evidence="1"/>
<dbReference type="GO" id="GO:1902201">
    <property type="term" value="P:negative regulation of bacterial-type flagellum-dependent cell motility"/>
    <property type="evidence" value="ECO:0007669"/>
    <property type="project" value="TreeGrafter"/>
</dbReference>
<dbReference type="SMART" id="SM00267">
    <property type="entry name" value="GGDEF"/>
    <property type="match status" value="1"/>
</dbReference>
<evidence type="ECO:0000256" key="3">
    <source>
        <dbReference type="SAM" id="Coils"/>
    </source>
</evidence>
<keyword evidence="3" id="KW-0175">Coiled coil</keyword>
<keyword evidence="6" id="KW-1185">Reference proteome</keyword>
<dbReference type="Gene3D" id="3.30.70.270">
    <property type="match status" value="1"/>
</dbReference>
<dbReference type="PANTHER" id="PTHR45138">
    <property type="entry name" value="REGULATORY COMPONENTS OF SENSORY TRANSDUCTION SYSTEM"/>
    <property type="match status" value="1"/>
</dbReference>
<dbReference type="Proteomes" id="UP000628710">
    <property type="component" value="Unassembled WGS sequence"/>
</dbReference>
<accession>A0A934JQH2</accession>
<dbReference type="SUPFAM" id="SSF55073">
    <property type="entry name" value="Nucleotide cyclase"/>
    <property type="match status" value="1"/>
</dbReference>
<dbReference type="GO" id="GO:0043709">
    <property type="term" value="P:cell adhesion involved in single-species biofilm formation"/>
    <property type="evidence" value="ECO:0007669"/>
    <property type="project" value="TreeGrafter"/>
</dbReference>
<dbReference type="GO" id="GO:0052621">
    <property type="term" value="F:diguanylate cyclase activity"/>
    <property type="evidence" value="ECO:0007669"/>
    <property type="project" value="UniProtKB-EC"/>
</dbReference>
<feature type="coiled-coil region" evidence="3">
    <location>
        <begin position="147"/>
        <end position="174"/>
    </location>
</feature>
<dbReference type="InterPro" id="IPR043128">
    <property type="entry name" value="Rev_trsase/Diguanyl_cyclase"/>
</dbReference>
<dbReference type="PANTHER" id="PTHR45138:SF9">
    <property type="entry name" value="DIGUANYLATE CYCLASE DGCM-RELATED"/>
    <property type="match status" value="1"/>
</dbReference>
<name>A0A934JQH2_9GAMM</name>
<dbReference type="AlphaFoldDB" id="A0A934JQH2"/>
<feature type="domain" description="GGDEF" evidence="4">
    <location>
        <begin position="202"/>
        <end position="335"/>
    </location>
</feature>
<reference evidence="5" key="1">
    <citation type="submission" date="2020-12" db="EMBL/GenBank/DDBJ databases">
        <title>Marinomonas arctica sp. nov., a psychrotolerant bacterium isolated from the Arctic.</title>
        <authorList>
            <person name="Zhang Y."/>
        </authorList>
    </citation>
    <scope>NUCLEOTIDE SEQUENCE</scope>
    <source>
        <strain evidence="5">C1424</strain>
    </source>
</reference>
<evidence type="ECO:0000313" key="6">
    <source>
        <dbReference type="Proteomes" id="UP000628710"/>
    </source>
</evidence>
<evidence type="ECO:0000313" key="5">
    <source>
        <dbReference type="EMBL" id="MBJ7538199.1"/>
    </source>
</evidence>
<dbReference type="GO" id="GO:0005886">
    <property type="term" value="C:plasma membrane"/>
    <property type="evidence" value="ECO:0007669"/>
    <property type="project" value="TreeGrafter"/>
</dbReference>
<sequence length="335" mass="38673">MFRKNIQQVNRLMRTALPLMTKLNIAPTPYNYGIWYEYASNRTPQLNQAIDSTLRKFSILPDFVSKELFYEFVLPNERHHSISQSPRLNDVANDLESSTKKISKDVSNFEQTLFKTRKVLKTANKPDHLEKVVNYLEKETIKVNKATESFNRSLLEAQEELEQLKIELAKMRQDVEIDPMTQLANRKGFERQLFAYLPYAEDDLTLLLIDIDNLGLVNAEYDKRVGTSLIRYIARLLHSLLPEKAFIARLEGGKFVIIVSEMELSLASQFAEKIRKEVSSQKIRYKNTKTLLKQITISIGVATLLGEESSEQLITRVQNNLDHAKQTGKNRIVNH</sequence>
<dbReference type="NCBIfam" id="TIGR00254">
    <property type="entry name" value="GGDEF"/>
    <property type="match status" value="1"/>
</dbReference>
<evidence type="ECO:0000259" key="4">
    <source>
        <dbReference type="PROSITE" id="PS50887"/>
    </source>
</evidence>
<evidence type="ECO:0000256" key="1">
    <source>
        <dbReference type="ARBA" id="ARBA00012528"/>
    </source>
</evidence>
<gene>
    <name evidence="5" type="ORF">I8J31_10985</name>
</gene>
<organism evidence="5 6">
    <name type="scientific">Marinomonas transparens</name>
    <dbReference type="NCBI Taxonomy" id="2795388"/>
    <lineage>
        <taxon>Bacteria</taxon>
        <taxon>Pseudomonadati</taxon>
        <taxon>Pseudomonadota</taxon>
        <taxon>Gammaproteobacteria</taxon>
        <taxon>Oceanospirillales</taxon>
        <taxon>Oceanospirillaceae</taxon>
        <taxon>Marinomonas</taxon>
    </lineage>
</organism>
<dbReference type="InterPro" id="IPR029787">
    <property type="entry name" value="Nucleotide_cyclase"/>
</dbReference>